<feature type="domain" description="Histidine kinase/HSP90-like ATPase" evidence="10">
    <location>
        <begin position="309"/>
        <end position="398"/>
    </location>
</feature>
<keyword evidence="6 11" id="KW-0418">Kinase</keyword>
<dbReference type="GO" id="GO:0000155">
    <property type="term" value="F:phosphorelay sensor kinase activity"/>
    <property type="evidence" value="ECO:0007669"/>
    <property type="project" value="InterPro"/>
</dbReference>
<evidence type="ECO:0000256" key="6">
    <source>
        <dbReference type="ARBA" id="ARBA00022777"/>
    </source>
</evidence>
<name>A0A853BFV0_9ACTN</name>
<organism evidence="11 12">
    <name type="scientific">Streptomonospora nanhaiensis</name>
    <dbReference type="NCBI Taxonomy" id="1323731"/>
    <lineage>
        <taxon>Bacteria</taxon>
        <taxon>Bacillati</taxon>
        <taxon>Actinomycetota</taxon>
        <taxon>Actinomycetes</taxon>
        <taxon>Streptosporangiales</taxon>
        <taxon>Nocardiopsidaceae</taxon>
        <taxon>Streptomonospora</taxon>
    </lineage>
</organism>
<dbReference type="GO" id="GO:0016020">
    <property type="term" value="C:membrane"/>
    <property type="evidence" value="ECO:0007669"/>
    <property type="project" value="InterPro"/>
</dbReference>
<evidence type="ECO:0000256" key="3">
    <source>
        <dbReference type="ARBA" id="ARBA00022553"/>
    </source>
</evidence>
<evidence type="ECO:0000256" key="8">
    <source>
        <dbReference type="ARBA" id="ARBA00023012"/>
    </source>
</evidence>
<evidence type="ECO:0000256" key="5">
    <source>
        <dbReference type="ARBA" id="ARBA00022741"/>
    </source>
</evidence>
<keyword evidence="9" id="KW-0812">Transmembrane</keyword>
<evidence type="ECO:0000256" key="2">
    <source>
        <dbReference type="ARBA" id="ARBA00012438"/>
    </source>
</evidence>
<dbReference type="InterPro" id="IPR050482">
    <property type="entry name" value="Sensor_HK_TwoCompSys"/>
</dbReference>
<dbReference type="Pfam" id="PF02518">
    <property type="entry name" value="HATPase_c"/>
    <property type="match status" value="1"/>
</dbReference>
<dbReference type="Pfam" id="PF07730">
    <property type="entry name" value="HisKA_3"/>
    <property type="match status" value="1"/>
</dbReference>
<dbReference type="EMBL" id="JACCFO010000001">
    <property type="protein sequence ID" value="NYI94348.1"/>
    <property type="molecule type" value="Genomic_DNA"/>
</dbReference>
<keyword evidence="12" id="KW-1185">Reference proteome</keyword>
<proteinExistence type="predicted"/>
<evidence type="ECO:0000256" key="9">
    <source>
        <dbReference type="SAM" id="Phobius"/>
    </source>
</evidence>
<reference evidence="11 12" key="1">
    <citation type="submission" date="2020-07" db="EMBL/GenBank/DDBJ databases">
        <title>Sequencing the genomes of 1000 actinobacteria strains.</title>
        <authorList>
            <person name="Klenk H.-P."/>
        </authorList>
    </citation>
    <scope>NUCLEOTIDE SEQUENCE [LARGE SCALE GENOMIC DNA]</scope>
    <source>
        <strain evidence="11 12">DSM 45927</strain>
    </source>
</reference>
<dbReference type="RefSeq" id="WP_308251238.1">
    <property type="nucleotide sequence ID" value="NZ_JACCFO010000001.1"/>
</dbReference>
<keyword evidence="9" id="KW-0472">Membrane</keyword>
<keyword evidence="3" id="KW-0597">Phosphoprotein</keyword>
<dbReference type="PANTHER" id="PTHR24421">
    <property type="entry name" value="NITRATE/NITRITE SENSOR PROTEIN NARX-RELATED"/>
    <property type="match status" value="1"/>
</dbReference>
<dbReference type="GO" id="GO:0046983">
    <property type="term" value="F:protein dimerization activity"/>
    <property type="evidence" value="ECO:0007669"/>
    <property type="project" value="InterPro"/>
</dbReference>
<evidence type="ECO:0000256" key="4">
    <source>
        <dbReference type="ARBA" id="ARBA00022679"/>
    </source>
</evidence>
<keyword evidence="7" id="KW-0067">ATP-binding</keyword>
<keyword evidence="9" id="KW-1133">Transmembrane helix</keyword>
<dbReference type="Gene3D" id="3.30.565.10">
    <property type="entry name" value="Histidine kinase-like ATPase, C-terminal domain"/>
    <property type="match status" value="1"/>
</dbReference>
<evidence type="ECO:0000256" key="7">
    <source>
        <dbReference type="ARBA" id="ARBA00022840"/>
    </source>
</evidence>
<feature type="transmembrane region" description="Helical" evidence="9">
    <location>
        <begin position="99"/>
        <end position="120"/>
    </location>
</feature>
<comment type="caution">
    <text evidence="11">The sequence shown here is derived from an EMBL/GenBank/DDBJ whole genome shotgun (WGS) entry which is preliminary data.</text>
</comment>
<protein>
    <recommendedName>
        <fullName evidence="2">histidine kinase</fullName>
        <ecNumber evidence="2">2.7.13.3</ecNumber>
    </recommendedName>
</protein>
<dbReference type="AlphaFoldDB" id="A0A853BFV0"/>
<dbReference type="EC" id="2.7.13.3" evidence="2"/>
<keyword evidence="8" id="KW-0902">Two-component regulatory system</keyword>
<feature type="transmembrane region" description="Helical" evidence="9">
    <location>
        <begin position="21"/>
        <end position="42"/>
    </location>
</feature>
<comment type="catalytic activity">
    <reaction evidence="1">
        <text>ATP + protein L-histidine = ADP + protein N-phospho-L-histidine.</text>
        <dbReference type="EC" id="2.7.13.3"/>
    </reaction>
</comment>
<evidence type="ECO:0000259" key="10">
    <source>
        <dbReference type="SMART" id="SM00387"/>
    </source>
</evidence>
<sequence length="402" mass="41174">MAQRTGTGRGTAARAARAGAGVLAGAATAAAGALWLAAALPLSAGLAWPRTRPAARAWLAAGTARLISWERLRLESLLGCTVDPAPRTGRGLAYLGLRAAVTALAAPLLASVLGVAGLLLGGSLFEAATGTVTTVSLALPWVSVSTPSITMGLAVSLLLLLAAAAAAAGLAALDRVAARRLLGPSTADLLALRVAELTATRAGVLRAIDAERRRIERDLHDGVQQRVVALAMLLARARRAGDTERAAHLLEQAHRESQRVAAELREVAWKVYPTALDELGLHAALRGVAERSALPVALHYAVERDLAPEVETAVYFVAREAITNAAKHARAHRVEVAVRTTAAGVELSVRDDGVGGADAGGGGLVGLARRVAALDGRLEVSSPAGGPTLITAHLPAPARQEG</sequence>
<dbReference type="SUPFAM" id="SSF55874">
    <property type="entry name" value="ATPase domain of HSP90 chaperone/DNA topoisomerase II/histidine kinase"/>
    <property type="match status" value="1"/>
</dbReference>
<keyword evidence="4" id="KW-0808">Transferase</keyword>
<gene>
    <name evidence="11" type="ORF">HNR12_000625</name>
</gene>
<dbReference type="InterPro" id="IPR011712">
    <property type="entry name" value="Sig_transdc_His_kin_sub3_dim/P"/>
</dbReference>
<feature type="transmembrane region" description="Helical" evidence="9">
    <location>
        <begin position="149"/>
        <end position="173"/>
    </location>
</feature>
<dbReference type="Gene3D" id="1.20.5.1930">
    <property type="match status" value="1"/>
</dbReference>
<accession>A0A853BFV0</accession>
<dbReference type="Proteomes" id="UP000575985">
    <property type="component" value="Unassembled WGS sequence"/>
</dbReference>
<dbReference type="SMART" id="SM00387">
    <property type="entry name" value="HATPase_c"/>
    <property type="match status" value="1"/>
</dbReference>
<keyword evidence="5" id="KW-0547">Nucleotide-binding</keyword>
<evidence type="ECO:0000313" key="12">
    <source>
        <dbReference type="Proteomes" id="UP000575985"/>
    </source>
</evidence>
<dbReference type="GO" id="GO:0005524">
    <property type="term" value="F:ATP binding"/>
    <property type="evidence" value="ECO:0007669"/>
    <property type="project" value="UniProtKB-KW"/>
</dbReference>
<dbReference type="InterPro" id="IPR036890">
    <property type="entry name" value="HATPase_C_sf"/>
</dbReference>
<dbReference type="InterPro" id="IPR003594">
    <property type="entry name" value="HATPase_dom"/>
</dbReference>
<evidence type="ECO:0000313" key="11">
    <source>
        <dbReference type="EMBL" id="NYI94348.1"/>
    </source>
</evidence>
<evidence type="ECO:0000256" key="1">
    <source>
        <dbReference type="ARBA" id="ARBA00000085"/>
    </source>
</evidence>
<dbReference type="PANTHER" id="PTHR24421:SF10">
    <property type="entry name" value="NITRATE_NITRITE SENSOR PROTEIN NARQ"/>
    <property type="match status" value="1"/>
</dbReference>